<feature type="transmembrane region" description="Helical" evidence="1">
    <location>
        <begin position="10"/>
        <end position="28"/>
    </location>
</feature>
<dbReference type="EMBL" id="FOXQ01000005">
    <property type="protein sequence ID" value="SFQ08243.1"/>
    <property type="molecule type" value="Genomic_DNA"/>
</dbReference>
<accession>A0A1I5VLB1</accession>
<keyword evidence="3" id="KW-1185">Reference proteome</keyword>
<keyword evidence="1" id="KW-1133">Transmembrane helix</keyword>
<proteinExistence type="predicted"/>
<keyword evidence="1" id="KW-0472">Membrane</keyword>
<gene>
    <name evidence="2" type="ORF">SAMN05444277_10558</name>
</gene>
<organism evidence="2 3">
    <name type="scientific">Parafilimonas terrae</name>
    <dbReference type="NCBI Taxonomy" id="1465490"/>
    <lineage>
        <taxon>Bacteria</taxon>
        <taxon>Pseudomonadati</taxon>
        <taxon>Bacteroidota</taxon>
        <taxon>Chitinophagia</taxon>
        <taxon>Chitinophagales</taxon>
        <taxon>Chitinophagaceae</taxon>
        <taxon>Parafilimonas</taxon>
    </lineage>
</organism>
<dbReference type="Proteomes" id="UP000199031">
    <property type="component" value="Unassembled WGS sequence"/>
</dbReference>
<keyword evidence="1" id="KW-0812">Transmembrane</keyword>
<dbReference type="AlphaFoldDB" id="A0A1I5VLB1"/>
<dbReference type="RefSeq" id="WP_177191865.1">
    <property type="nucleotide sequence ID" value="NZ_FOXQ01000005.1"/>
</dbReference>
<sequence length="52" mass="6033">MAEHKSSANYWLRFVGWLVVLALFIIFYPQLLWMSFPGIVTNFVLALGLMDL</sequence>
<evidence type="ECO:0000256" key="1">
    <source>
        <dbReference type="SAM" id="Phobius"/>
    </source>
</evidence>
<evidence type="ECO:0000313" key="2">
    <source>
        <dbReference type="EMBL" id="SFQ08243.1"/>
    </source>
</evidence>
<protein>
    <submittedName>
        <fullName evidence="2">Uncharacterized protein</fullName>
    </submittedName>
</protein>
<reference evidence="2 3" key="1">
    <citation type="submission" date="2016-10" db="EMBL/GenBank/DDBJ databases">
        <authorList>
            <person name="de Groot N.N."/>
        </authorList>
    </citation>
    <scope>NUCLEOTIDE SEQUENCE [LARGE SCALE GENOMIC DNA]</scope>
    <source>
        <strain evidence="2 3">DSM 28286</strain>
    </source>
</reference>
<evidence type="ECO:0000313" key="3">
    <source>
        <dbReference type="Proteomes" id="UP000199031"/>
    </source>
</evidence>
<name>A0A1I5VLB1_9BACT</name>